<dbReference type="GO" id="GO:0005634">
    <property type="term" value="C:nucleus"/>
    <property type="evidence" value="ECO:0007669"/>
    <property type="project" value="UniProtKB-SubCell"/>
</dbReference>
<feature type="compositionally biased region" description="Low complexity" evidence="2">
    <location>
        <begin position="150"/>
        <end position="160"/>
    </location>
</feature>
<dbReference type="InterPro" id="IPR039353">
    <property type="entry name" value="TF_Adf1"/>
</dbReference>
<dbReference type="InterPro" id="IPR004210">
    <property type="entry name" value="BESS_motif"/>
</dbReference>
<reference evidence="5 6" key="1">
    <citation type="submission" date="2019-01" db="EMBL/GenBank/DDBJ databases">
        <title>A draft genome assembly of the solar-powered sea slug Elysia chlorotica.</title>
        <authorList>
            <person name="Cai H."/>
            <person name="Li Q."/>
            <person name="Fang X."/>
            <person name="Li J."/>
            <person name="Curtis N.E."/>
            <person name="Altenburger A."/>
            <person name="Shibata T."/>
            <person name="Feng M."/>
            <person name="Maeda T."/>
            <person name="Schwartz J.A."/>
            <person name="Shigenobu S."/>
            <person name="Lundholm N."/>
            <person name="Nishiyama T."/>
            <person name="Yang H."/>
            <person name="Hasebe M."/>
            <person name="Li S."/>
            <person name="Pierce S.K."/>
            <person name="Wang J."/>
        </authorList>
    </citation>
    <scope>NUCLEOTIDE SEQUENCE [LARGE SCALE GENOMIC DNA]</scope>
    <source>
        <strain evidence="5">EC2010</strain>
        <tissue evidence="5">Whole organism of an adult</tissue>
    </source>
</reference>
<dbReference type="PANTHER" id="PTHR12243:SF60">
    <property type="entry name" value="SI:CH211-15D5.12-RELATED"/>
    <property type="match status" value="1"/>
</dbReference>
<comment type="caution">
    <text evidence="5">The sequence shown here is derived from an EMBL/GenBank/DDBJ whole genome shotgun (WGS) entry which is preliminary data.</text>
</comment>
<sequence length="254" mass="29022">MDTDQTTKLIVAVEKRPFLYDKTDPGYSNRNLLNAEWKKIAEEIGSDEAESRKRWKKLRDYFLKTHRETTTCKSGSAGGKKKKWYLYDRMLFILPFISDRNTASNVTAISSDEDIDNGDDNMSQASSTSFTFSFSQATSTPDPLPPNTIADSELSEASTSAEEKPQPKFPQSRKRKRTDFEREMLRAVQRLGARKESQKSEELDEDEYFFKSLVPKMRRMDITNKIACQGKILNIVLEHIIKSEAASKGSPTHQ</sequence>
<feature type="region of interest" description="Disordered" evidence="2">
    <location>
        <begin position="132"/>
        <end position="180"/>
    </location>
</feature>
<keyword evidence="6" id="KW-1185">Reference proteome</keyword>
<evidence type="ECO:0000259" key="3">
    <source>
        <dbReference type="PROSITE" id="PS51029"/>
    </source>
</evidence>
<feature type="domain" description="MADF" evidence="3">
    <location>
        <begin position="8"/>
        <end position="98"/>
    </location>
</feature>
<dbReference type="GO" id="GO:0006357">
    <property type="term" value="P:regulation of transcription by RNA polymerase II"/>
    <property type="evidence" value="ECO:0007669"/>
    <property type="project" value="TreeGrafter"/>
</dbReference>
<accession>A0A3S1A194</accession>
<dbReference type="OrthoDB" id="6157247at2759"/>
<feature type="domain" description="BESS" evidence="4">
    <location>
        <begin position="203"/>
        <end position="242"/>
    </location>
</feature>
<dbReference type="Proteomes" id="UP000271974">
    <property type="component" value="Unassembled WGS sequence"/>
</dbReference>
<keyword evidence="1" id="KW-0539">Nucleus</keyword>
<organism evidence="5 6">
    <name type="scientific">Elysia chlorotica</name>
    <name type="common">Eastern emerald elysia</name>
    <name type="synonym">Sea slug</name>
    <dbReference type="NCBI Taxonomy" id="188477"/>
    <lineage>
        <taxon>Eukaryota</taxon>
        <taxon>Metazoa</taxon>
        <taxon>Spiralia</taxon>
        <taxon>Lophotrochozoa</taxon>
        <taxon>Mollusca</taxon>
        <taxon>Gastropoda</taxon>
        <taxon>Heterobranchia</taxon>
        <taxon>Euthyneura</taxon>
        <taxon>Panpulmonata</taxon>
        <taxon>Sacoglossa</taxon>
        <taxon>Placobranchoidea</taxon>
        <taxon>Plakobranchidae</taxon>
        <taxon>Elysia</taxon>
    </lineage>
</organism>
<gene>
    <name evidence="5" type="ORF">EGW08_000915</name>
</gene>
<proteinExistence type="predicted"/>
<dbReference type="AlphaFoldDB" id="A0A3S1A194"/>
<evidence type="ECO:0000256" key="1">
    <source>
        <dbReference type="PROSITE-ProRule" id="PRU00371"/>
    </source>
</evidence>
<dbReference type="GO" id="GO:0005667">
    <property type="term" value="C:transcription regulator complex"/>
    <property type="evidence" value="ECO:0007669"/>
    <property type="project" value="TreeGrafter"/>
</dbReference>
<name>A0A3S1A194_ELYCH</name>
<dbReference type="Pfam" id="PF02944">
    <property type="entry name" value="BESS"/>
    <property type="match status" value="1"/>
</dbReference>
<dbReference type="EMBL" id="RQTK01000014">
    <property type="protein sequence ID" value="RUS91301.1"/>
    <property type="molecule type" value="Genomic_DNA"/>
</dbReference>
<dbReference type="PROSITE" id="PS51029">
    <property type="entry name" value="MADF"/>
    <property type="match status" value="1"/>
</dbReference>
<dbReference type="GO" id="GO:0003677">
    <property type="term" value="F:DNA binding"/>
    <property type="evidence" value="ECO:0007669"/>
    <property type="project" value="InterPro"/>
</dbReference>
<dbReference type="SMART" id="SM00595">
    <property type="entry name" value="MADF"/>
    <property type="match status" value="1"/>
</dbReference>
<evidence type="ECO:0000259" key="4">
    <source>
        <dbReference type="PROSITE" id="PS51031"/>
    </source>
</evidence>
<dbReference type="PROSITE" id="PS51031">
    <property type="entry name" value="BESS"/>
    <property type="match status" value="1"/>
</dbReference>
<protein>
    <recommendedName>
        <fullName evidence="7">MADF domain-containing protein</fullName>
    </recommendedName>
</protein>
<dbReference type="Pfam" id="PF10545">
    <property type="entry name" value="MADF_DNA_bdg"/>
    <property type="match status" value="1"/>
</dbReference>
<evidence type="ECO:0008006" key="7">
    <source>
        <dbReference type="Google" id="ProtNLM"/>
    </source>
</evidence>
<dbReference type="PANTHER" id="PTHR12243">
    <property type="entry name" value="MADF DOMAIN TRANSCRIPTION FACTOR"/>
    <property type="match status" value="1"/>
</dbReference>
<evidence type="ECO:0000313" key="5">
    <source>
        <dbReference type="EMBL" id="RUS91301.1"/>
    </source>
</evidence>
<dbReference type="InterPro" id="IPR006578">
    <property type="entry name" value="MADF-dom"/>
</dbReference>
<evidence type="ECO:0000256" key="2">
    <source>
        <dbReference type="SAM" id="MobiDB-lite"/>
    </source>
</evidence>
<comment type="subcellular location">
    <subcellularLocation>
        <location evidence="1">Nucleus</location>
    </subcellularLocation>
</comment>
<evidence type="ECO:0000313" key="6">
    <source>
        <dbReference type="Proteomes" id="UP000271974"/>
    </source>
</evidence>